<evidence type="ECO:0000256" key="2">
    <source>
        <dbReference type="ARBA" id="ARBA00009347"/>
    </source>
</evidence>
<feature type="domain" description="Acyl-CoA oxidase/dehydrogenase middle" evidence="8">
    <location>
        <begin position="163"/>
        <end position="263"/>
    </location>
</feature>
<evidence type="ECO:0000313" key="11">
    <source>
        <dbReference type="Proteomes" id="UP000231019"/>
    </source>
</evidence>
<dbReference type="PIRSF" id="PIRSF016578">
    <property type="entry name" value="HsaA"/>
    <property type="match status" value="1"/>
</dbReference>
<reference evidence="10 11" key="1">
    <citation type="submission" date="2017-09" db="EMBL/GenBank/DDBJ databases">
        <title>Depth-based differentiation of microbial function through sediment-hosted aquifers and enrichment of novel symbionts in the deep terrestrial subsurface.</title>
        <authorList>
            <person name="Probst A.J."/>
            <person name="Ladd B."/>
            <person name="Jarett J.K."/>
            <person name="Geller-Mcgrath D.E."/>
            <person name="Sieber C.M."/>
            <person name="Emerson J.B."/>
            <person name="Anantharaman K."/>
            <person name="Thomas B.C."/>
            <person name="Malmstrom R."/>
            <person name="Stieglmeier M."/>
            <person name="Klingl A."/>
            <person name="Woyke T."/>
            <person name="Ryan C.M."/>
            <person name="Banfield J.F."/>
        </authorList>
    </citation>
    <scope>NUCLEOTIDE SEQUENCE [LARGE SCALE GENOMIC DNA]</scope>
    <source>
        <strain evidence="10">CG17_big_fil_post_rev_8_21_14_2_50_48_46</strain>
    </source>
</reference>
<accession>A0A2M7FZD5</accession>
<gene>
    <name evidence="10" type="ORF">COW36_20260</name>
</gene>
<evidence type="ECO:0000256" key="4">
    <source>
        <dbReference type="ARBA" id="ARBA00022827"/>
    </source>
</evidence>
<dbReference type="GO" id="GO:0003995">
    <property type="term" value="F:acyl-CoA dehydrogenase activity"/>
    <property type="evidence" value="ECO:0007669"/>
    <property type="project" value="TreeGrafter"/>
</dbReference>
<sequence length="434" mass="48186">MEWAIARRSGPRFDFSARPGCLDEQPQTKLSKRGFQLMGFDFSFTDEQRMVQDAILSMLKRHESKHTAWRQQIYKHHQFPDELWQAFAETGIMGSFLPEAYGGSDMGLMPLVIGLETLSAHGFACVHAVVTAMDALCILAHGSEALKAEILPQIATGQMRLSYAHTEPDAGSNVFNTATMAVREGDFYKVKGQKVFISGVDSTQKMLLVTRTATLEEAMKKGSKTYGLSLMLVDTDSPGLEKQFLPLQGLEGIKQWALFLEDVKVPVSNLVGEENQGARIIFDSLNSERILAAAIATGMVDFLLERSTRYARERKVFGGRAIGSYQSIAHPLAETKIEQEAARLLTYRAAWAFDQGQAPAEVGHYANLAKFKAADVGVKAADHAIETHGGYGFSEEYEVIYYWNAARVLKTAPITREMILNFVAEHSLKLPRSY</sequence>
<dbReference type="GO" id="GO:0005737">
    <property type="term" value="C:cytoplasm"/>
    <property type="evidence" value="ECO:0007669"/>
    <property type="project" value="TreeGrafter"/>
</dbReference>
<keyword evidence="5 6" id="KW-0560">Oxidoreductase</keyword>
<dbReference type="GO" id="GO:0033539">
    <property type="term" value="P:fatty acid beta-oxidation using acyl-CoA dehydrogenase"/>
    <property type="evidence" value="ECO:0007669"/>
    <property type="project" value="TreeGrafter"/>
</dbReference>
<dbReference type="InterPro" id="IPR036250">
    <property type="entry name" value="AcylCo_DH-like_C"/>
</dbReference>
<dbReference type="InterPro" id="IPR009100">
    <property type="entry name" value="AcylCoA_DH/oxidase_NM_dom_sf"/>
</dbReference>
<dbReference type="EMBL" id="PFFQ01000056">
    <property type="protein sequence ID" value="PIW14740.1"/>
    <property type="molecule type" value="Genomic_DNA"/>
</dbReference>
<dbReference type="Proteomes" id="UP000231019">
    <property type="component" value="Unassembled WGS sequence"/>
</dbReference>
<dbReference type="InterPro" id="IPR037069">
    <property type="entry name" value="AcylCoA_DH/ox_N_sf"/>
</dbReference>
<dbReference type="InterPro" id="IPR009075">
    <property type="entry name" value="AcylCo_DH/oxidase_C"/>
</dbReference>
<evidence type="ECO:0000313" key="10">
    <source>
        <dbReference type="EMBL" id="PIW14740.1"/>
    </source>
</evidence>
<evidence type="ECO:0000256" key="1">
    <source>
        <dbReference type="ARBA" id="ARBA00001974"/>
    </source>
</evidence>
<feature type="domain" description="Acyl-CoA dehydrogenase/oxidase C-terminal" evidence="7">
    <location>
        <begin position="275"/>
        <end position="427"/>
    </location>
</feature>
<evidence type="ECO:0000259" key="9">
    <source>
        <dbReference type="Pfam" id="PF02771"/>
    </source>
</evidence>
<dbReference type="SUPFAM" id="SSF47203">
    <property type="entry name" value="Acyl-CoA dehydrogenase C-terminal domain-like"/>
    <property type="match status" value="1"/>
</dbReference>
<evidence type="ECO:0000259" key="7">
    <source>
        <dbReference type="Pfam" id="PF00441"/>
    </source>
</evidence>
<dbReference type="PANTHER" id="PTHR48083:SF1">
    <property type="entry name" value="DEHYDROGENASE, PUTATIVE (AFU_ORTHOLOGUE AFUA_7G06510)-RELATED"/>
    <property type="match status" value="1"/>
</dbReference>
<keyword evidence="4 6" id="KW-0274">FAD</keyword>
<dbReference type="InterPro" id="IPR013786">
    <property type="entry name" value="AcylCoA_DH/ox_N"/>
</dbReference>
<evidence type="ECO:0000259" key="8">
    <source>
        <dbReference type="Pfam" id="PF02770"/>
    </source>
</evidence>
<dbReference type="Gene3D" id="1.10.540.10">
    <property type="entry name" value="Acyl-CoA dehydrogenase/oxidase, N-terminal domain"/>
    <property type="match status" value="1"/>
</dbReference>
<keyword evidence="3 6" id="KW-0285">Flavoprotein</keyword>
<dbReference type="GO" id="GO:0050660">
    <property type="term" value="F:flavin adenine dinucleotide binding"/>
    <property type="evidence" value="ECO:0007669"/>
    <property type="project" value="InterPro"/>
</dbReference>
<comment type="similarity">
    <text evidence="2 6">Belongs to the acyl-CoA dehydrogenase family.</text>
</comment>
<dbReference type="Pfam" id="PF00441">
    <property type="entry name" value="Acyl-CoA_dh_1"/>
    <property type="match status" value="1"/>
</dbReference>
<dbReference type="Gene3D" id="1.20.140.10">
    <property type="entry name" value="Butyryl-CoA Dehydrogenase, subunit A, domain 3"/>
    <property type="match status" value="1"/>
</dbReference>
<proteinExistence type="inferred from homology"/>
<dbReference type="InterPro" id="IPR006091">
    <property type="entry name" value="Acyl-CoA_Oxase/DH_mid-dom"/>
</dbReference>
<feature type="domain" description="Acyl-CoA dehydrogenase/oxidase N-terminal" evidence="9">
    <location>
        <begin position="45"/>
        <end position="158"/>
    </location>
</feature>
<evidence type="ECO:0000256" key="5">
    <source>
        <dbReference type="ARBA" id="ARBA00023002"/>
    </source>
</evidence>
<dbReference type="InterPro" id="IPR046373">
    <property type="entry name" value="Acyl-CoA_Oxase/DH_mid-dom_sf"/>
</dbReference>
<dbReference type="Gene3D" id="2.40.110.10">
    <property type="entry name" value="Butyryl-CoA Dehydrogenase, subunit A, domain 2"/>
    <property type="match status" value="1"/>
</dbReference>
<name>A0A2M7FZD5_9BACT</name>
<organism evidence="10 11">
    <name type="scientific">bacterium (Candidatus Blackallbacteria) CG17_big_fil_post_rev_8_21_14_2_50_48_46</name>
    <dbReference type="NCBI Taxonomy" id="2014261"/>
    <lineage>
        <taxon>Bacteria</taxon>
        <taxon>Candidatus Blackallbacteria</taxon>
    </lineage>
</organism>
<dbReference type="CDD" id="cd00567">
    <property type="entry name" value="ACAD"/>
    <property type="match status" value="1"/>
</dbReference>
<comment type="cofactor">
    <cofactor evidence="1 6">
        <name>FAD</name>
        <dbReference type="ChEBI" id="CHEBI:57692"/>
    </cofactor>
</comment>
<evidence type="ECO:0000256" key="6">
    <source>
        <dbReference type="RuleBase" id="RU362125"/>
    </source>
</evidence>
<dbReference type="PANTHER" id="PTHR48083">
    <property type="entry name" value="MEDIUM-CHAIN SPECIFIC ACYL-COA DEHYDROGENASE, MITOCHONDRIAL-RELATED"/>
    <property type="match status" value="1"/>
</dbReference>
<dbReference type="SUPFAM" id="SSF56645">
    <property type="entry name" value="Acyl-CoA dehydrogenase NM domain-like"/>
    <property type="match status" value="1"/>
</dbReference>
<dbReference type="AlphaFoldDB" id="A0A2M7FZD5"/>
<protein>
    <submittedName>
        <fullName evidence="10">Acyl-CoA dehydrogenase</fullName>
    </submittedName>
</protein>
<dbReference type="Pfam" id="PF02771">
    <property type="entry name" value="Acyl-CoA_dh_N"/>
    <property type="match status" value="1"/>
</dbReference>
<dbReference type="InterPro" id="IPR050741">
    <property type="entry name" value="Acyl-CoA_dehydrogenase"/>
</dbReference>
<dbReference type="Pfam" id="PF02770">
    <property type="entry name" value="Acyl-CoA_dh_M"/>
    <property type="match status" value="1"/>
</dbReference>
<comment type="caution">
    <text evidence="10">The sequence shown here is derived from an EMBL/GenBank/DDBJ whole genome shotgun (WGS) entry which is preliminary data.</text>
</comment>
<evidence type="ECO:0000256" key="3">
    <source>
        <dbReference type="ARBA" id="ARBA00022630"/>
    </source>
</evidence>